<feature type="domain" description="RRM" evidence="14">
    <location>
        <begin position="422"/>
        <end position="508"/>
    </location>
</feature>
<dbReference type="AlphaFoldDB" id="A0A8C4RH23"/>
<evidence type="ECO:0000256" key="13">
    <source>
        <dbReference type="SAM" id="MobiDB-lite"/>
    </source>
</evidence>
<feature type="compositionally biased region" description="Polar residues" evidence="13">
    <location>
        <begin position="318"/>
        <end position="327"/>
    </location>
</feature>
<dbReference type="InterPro" id="IPR036443">
    <property type="entry name" value="Znf_RanBP2_sf"/>
</dbReference>
<gene>
    <name evidence="16" type="primary">ewsr1a</name>
</gene>
<reference evidence="16" key="1">
    <citation type="submission" date="2021-06" db="EMBL/GenBank/DDBJ databases">
        <authorList>
            <consortium name="Wellcome Sanger Institute Data Sharing"/>
        </authorList>
    </citation>
    <scope>NUCLEOTIDE SEQUENCE [LARGE SCALE GENOMIC DNA]</scope>
</reference>
<dbReference type="SUPFAM" id="SSF54928">
    <property type="entry name" value="RNA-binding domain, RBD"/>
    <property type="match status" value="1"/>
</dbReference>
<evidence type="ECO:0000256" key="9">
    <source>
        <dbReference type="ARBA" id="ARBA00022884"/>
    </source>
</evidence>
<protein>
    <recommendedName>
        <fullName evidence="18">RNA-binding protein EWS</fullName>
    </recommendedName>
</protein>
<dbReference type="InterPro" id="IPR001876">
    <property type="entry name" value="Znf_RanBP2"/>
</dbReference>
<keyword evidence="17" id="KW-1185">Reference proteome</keyword>
<dbReference type="FunFam" id="3.30.70.330:FF:000127">
    <property type="entry name" value="RNA-binding protein EWS isoform 1"/>
    <property type="match status" value="1"/>
</dbReference>
<feature type="region of interest" description="Disordered" evidence="13">
    <location>
        <begin position="50"/>
        <end position="70"/>
    </location>
</feature>
<feature type="region of interest" description="Disordered" evidence="13">
    <location>
        <begin position="656"/>
        <end position="698"/>
    </location>
</feature>
<feature type="region of interest" description="Disordered" evidence="13">
    <location>
        <begin position="275"/>
        <end position="301"/>
    </location>
</feature>
<feature type="region of interest" description="Disordered" evidence="13">
    <location>
        <begin position="517"/>
        <end position="569"/>
    </location>
</feature>
<dbReference type="PROSITE" id="PS50102">
    <property type="entry name" value="RRM"/>
    <property type="match status" value="1"/>
</dbReference>
<dbReference type="InterPro" id="IPR034870">
    <property type="entry name" value="TET_fam"/>
</dbReference>
<feature type="compositionally biased region" description="Low complexity" evidence="13">
    <location>
        <begin position="275"/>
        <end position="287"/>
    </location>
</feature>
<evidence type="ECO:0000256" key="7">
    <source>
        <dbReference type="ARBA" id="ARBA00022771"/>
    </source>
</evidence>
<dbReference type="PROSITE" id="PS50199">
    <property type="entry name" value="ZF_RANBP2_2"/>
    <property type="match status" value="1"/>
</dbReference>
<evidence type="ECO:0000256" key="11">
    <source>
        <dbReference type="PROSITE-ProRule" id="PRU00176"/>
    </source>
</evidence>
<proteinExistence type="inferred from homology"/>
<dbReference type="InterPro" id="IPR000504">
    <property type="entry name" value="RRM_dom"/>
</dbReference>
<dbReference type="GeneTree" id="ENSGT00940000154191"/>
<feature type="compositionally biased region" description="Basic and acidic residues" evidence="13">
    <location>
        <begin position="683"/>
        <end position="698"/>
    </location>
</feature>
<keyword evidence="9 11" id="KW-0694">RNA-binding</keyword>
<evidence type="ECO:0000259" key="15">
    <source>
        <dbReference type="PROSITE" id="PS50199"/>
    </source>
</evidence>
<keyword evidence="10" id="KW-0539">Nucleus</keyword>
<dbReference type="Proteomes" id="UP000694620">
    <property type="component" value="Chromosome 1"/>
</dbReference>
<evidence type="ECO:0000313" key="16">
    <source>
        <dbReference type="Ensembl" id="ENSECRP00000001620.1"/>
    </source>
</evidence>
<name>A0A8C4RH23_ERPCA</name>
<evidence type="ECO:0000256" key="8">
    <source>
        <dbReference type="ARBA" id="ARBA00022833"/>
    </source>
</evidence>
<feature type="domain" description="RanBP2-type" evidence="15">
    <location>
        <begin position="568"/>
        <end position="599"/>
    </location>
</feature>
<evidence type="ECO:0000256" key="12">
    <source>
        <dbReference type="PROSITE-ProRule" id="PRU00322"/>
    </source>
</evidence>
<dbReference type="GO" id="GO:0003723">
    <property type="term" value="F:RNA binding"/>
    <property type="evidence" value="ECO:0007669"/>
    <property type="project" value="UniProtKB-UniRule"/>
</dbReference>
<evidence type="ECO:0000256" key="6">
    <source>
        <dbReference type="ARBA" id="ARBA00022737"/>
    </source>
</evidence>
<dbReference type="InterPro" id="IPR012677">
    <property type="entry name" value="Nucleotide-bd_a/b_plait_sf"/>
</dbReference>
<dbReference type="SUPFAM" id="SSF90209">
    <property type="entry name" value="Ran binding protein zinc finger-like"/>
    <property type="match status" value="1"/>
</dbReference>
<dbReference type="SMART" id="SM00360">
    <property type="entry name" value="RRM"/>
    <property type="match status" value="1"/>
</dbReference>
<dbReference type="GO" id="GO:0005634">
    <property type="term" value="C:nucleus"/>
    <property type="evidence" value="ECO:0007669"/>
    <property type="project" value="UniProtKB-SubCell"/>
</dbReference>
<dbReference type="Gene3D" id="3.30.70.330">
    <property type="match status" value="1"/>
</dbReference>
<dbReference type="Pfam" id="PF00076">
    <property type="entry name" value="RRM_1"/>
    <property type="match status" value="1"/>
</dbReference>
<evidence type="ECO:0000256" key="10">
    <source>
        <dbReference type="ARBA" id="ARBA00023242"/>
    </source>
</evidence>
<evidence type="ECO:0000313" key="17">
    <source>
        <dbReference type="Proteomes" id="UP000694620"/>
    </source>
</evidence>
<dbReference type="FunFam" id="4.10.1060.10:FF:000002">
    <property type="entry name" value="RNA-binding protein EWS isoform 1"/>
    <property type="match status" value="1"/>
</dbReference>
<dbReference type="PANTHER" id="PTHR23238">
    <property type="entry name" value="RNA BINDING PROTEIN"/>
    <property type="match status" value="1"/>
</dbReference>
<keyword evidence="4" id="KW-0597">Phosphoprotein</keyword>
<dbReference type="GO" id="GO:0006355">
    <property type="term" value="P:regulation of DNA-templated transcription"/>
    <property type="evidence" value="ECO:0007669"/>
    <property type="project" value="InterPro"/>
</dbReference>
<feature type="region of interest" description="Disordered" evidence="13">
    <location>
        <begin position="318"/>
        <end position="360"/>
    </location>
</feature>
<dbReference type="InterPro" id="IPR035979">
    <property type="entry name" value="RBD_domain_sf"/>
</dbReference>
<dbReference type="PROSITE" id="PS01358">
    <property type="entry name" value="ZF_RANBP2_1"/>
    <property type="match status" value="1"/>
</dbReference>
<evidence type="ECO:0008006" key="18">
    <source>
        <dbReference type="Google" id="ProtNLM"/>
    </source>
</evidence>
<evidence type="ECO:0000256" key="1">
    <source>
        <dbReference type="ARBA" id="ARBA00004123"/>
    </source>
</evidence>
<evidence type="ECO:0000259" key="14">
    <source>
        <dbReference type="PROSITE" id="PS50102"/>
    </source>
</evidence>
<evidence type="ECO:0000256" key="4">
    <source>
        <dbReference type="ARBA" id="ARBA00022553"/>
    </source>
</evidence>
<keyword evidence="5" id="KW-0479">Metal-binding</keyword>
<reference evidence="16" key="3">
    <citation type="submission" date="2025-09" db="UniProtKB">
        <authorList>
            <consortium name="Ensembl"/>
        </authorList>
    </citation>
    <scope>IDENTIFICATION</scope>
</reference>
<dbReference type="GO" id="GO:0008270">
    <property type="term" value="F:zinc ion binding"/>
    <property type="evidence" value="ECO:0007669"/>
    <property type="project" value="UniProtKB-KW"/>
</dbReference>
<evidence type="ECO:0000256" key="2">
    <source>
        <dbReference type="ARBA" id="ARBA00008448"/>
    </source>
</evidence>
<keyword evidence="3" id="KW-0488">Methylation</keyword>
<dbReference type="Gene3D" id="4.10.1060.10">
    <property type="entry name" value="Zinc finger, RanBP2-type"/>
    <property type="match status" value="1"/>
</dbReference>
<dbReference type="Ensembl" id="ENSECRT00000001644.1">
    <property type="protein sequence ID" value="ENSECRP00000001620.1"/>
    <property type="gene ID" value="ENSECRG00000001114.1"/>
</dbReference>
<keyword evidence="8" id="KW-0862">Zinc</keyword>
<evidence type="ECO:0000256" key="3">
    <source>
        <dbReference type="ARBA" id="ARBA00022481"/>
    </source>
</evidence>
<evidence type="ECO:0000256" key="5">
    <source>
        <dbReference type="ARBA" id="ARBA00022723"/>
    </source>
</evidence>
<dbReference type="Pfam" id="PF00641">
    <property type="entry name" value="Zn_ribbon_RanBP"/>
    <property type="match status" value="1"/>
</dbReference>
<accession>A0A8C4RH23</accession>
<keyword evidence="6" id="KW-0677">Repeat</keyword>
<reference evidence="16" key="2">
    <citation type="submission" date="2025-08" db="UniProtKB">
        <authorList>
            <consortium name="Ensembl"/>
        </authorList>
    </citation>
    <scope>IDENTIFICATION</scope>
</reference>
<comment type="subcellular location">
    <subcellularLocation>
        <location evidence="1">Nucleus</location>
    </subcellularLocation>
</comment>
<organism evidence="16 17">
    <name type="scientific">Erpetoichthys calabaricus</name>
    <name type="common">Rope fish</name>
    <name type="synonym">Calamoichthys calabaricus</name>
    <dbReference type="NCBI Taxonomy" id="27687"/>
    <lineage>
        <taxon>Eukaryota</taxon>
        <taxon>Metazoa</taxon>
        <taxon>Chordata</taxon>
        <taxon>Craniata</taxon>
        <taxon>Vertebrata</taxon>
        <taxon>Euteleostomi</taxon>
        <taxon>Actinopterygii</taxon>
        <taxon>Polypteriformes</taxon>
        <taxon>Polypteridae</taxon>
        <taxon>Erpetoichthys</taxon>
    </lineage>
</organism>
<keyword evidence="7 12" id="KW-0863">Zinc-finger</keyword>
<sequence length="698" mass="74871">MSIFCVSSSACLLQVTPPTTSLEPSKGMVPMLFSQLKPMDRPYRCVNQHKQQGACHPIPPQRQLKSSDAKFSESYGQQGYGIYGQSPDSTYTPPPSSVATYGQGAYGHSYSQPPPGYCASAPAVPQGCTQPVQSYSTSSYDATPAPVTSSSSQSFYGSHPGYGASPAYPVYGQQIVASIPNIVVDGNKPQENVQPTPNTGYDQTNLAFNQSNYPFSHVPGSYPLQSVGAQSSYTATSYSASSQPISYEQTTYSQTNRYSQPSGYGQTSSYNQQSIYSQQGNCSQPSSNCPPPSGSFAQPPLRQYSAYSTSGNYFQHSDQLKHSQYSSYRPEPTKNRGKVFSGPEQSGFLGPGQSRDAVGVENRGRSRVGFDRDGINLNIGRRRGHGGVSIAGDRDGFIKPGDALDNSSGPVSGLEEMESGSATIYIQGLNDKATLEEIADFFKHCGDIKVNRRSGQPAINIYMDKETGKPKGDATLSYADPRVARAAVDQFNGKDFQGNKLKVSLARQKALMGDTYGSIFPRDGRGQPPGHGSMMGRGVDGDRGGFSQRGSFRGGRRGSPSGGNAQQRAGDWQCPNLGCGNNNFAWRTECNQCKAPKPEGFCPRPSYPPGGNRGGGITGMHRGRSMDCEGRGGLRTSGGGRQGGGFGAEHEMDAERFGGVRSGGPPIEPMGNRRRRGGLPGKMEMKGDHRQDRRDRPY</sequence>
<comment type="similarity">
    <text evidence="2">Belongs to the RRM TET family.</text>
</comment>
<dbReference type="SMART" id="SM00547">
    <property type="entry name" value="ZnF_RBZ"/>
    <property type="match status" value="1"/>
</dbReference>